<comment type="caution">
    <text evidence="2">The sequence shown here is derived from an EMBL/GenBank/DDBJ whole genome shotgun (WGS) entry which is preliminary data.</text>
</comment>
<accession>A0A9W8JUQ0</accession>
<reference evidence="2" key="1">
    <citation type="submission" date="2022-07" db="EMBL/GenBank/DDBJ databases">
        <title>Genome Sequence of Agrocybe chaxingu.</title>
        <authorList>
            <person name="Buettner E."/>
        </authorList>
    </citation>
    <scope>NUCLEOTIDE SEQUENCE</scope>
    <source>
        <strain evidence="2">MP-N11</strain>
    </source>
</reference>
<protein>
    <recommendedName>
        <fullName evidence="1">SigF-like NTF2-like domain-containing protein</fullName>
    </recommendedName>
</protein>
<name>A0A9W8JUQ0_9AGAR</name>
<dbReference type="AlphaFoldDB" id="A0A9W8JUQ0"/>
<dbReference type="EMBL" id="JANKHO010000872">
    <property type="protein sequence ID" value="KAJ3505528.1"/>
    <property type="molecule type" value="Genomic_DNA"/>
</dbReference>
<feature type="domain" description="SigF-like NTF2-like" evidence="1">
    <location>
        <begin position="1"/>
        <end position="169"/>
    </location>
</feature>
<dbReference type="PANTHER" id="PTHR35393:SF1">
    <property type="entry name" value="SNOAL-LIKE DOMAIN-CONTAINING PROTEIN"/>
    <property type="match status" value="1"/>
</dbReference>
<evidence type="ECO:0000259" key="1">
    <source>
        <dbReference type="Pfam" id="PF24840"/>
    </source>
</evidence>
<organism evidence="2 3">
    <name type="scientific">Agrocybe chaxingu</name>
    <dbReference type="NCBI Taxonomy" id="84603"/>
    <lineage>
        <taxon>Eukaryota</taxon>
        <taxon>Fungi</taxon>
        <taxon>Dikarya</taxon>
        <taxon>Basidiomycota</taxon>
        <taxon>Agaricomycotina</taxon>
        <taxon>Agaricomycetes</taxon>
        <taxon>Agaricomycetidae</taxon>
        <taxon>Agaricales</taxon>
        <taxon>Agaricineae</taxon>
        <taxon>Strophariaceae</taxon>
        <taxon>Agrocybe</taxon>
    </lineage>
</organism>
<evidence type="ECO:0000313" key="3">
    <source>
        <dbReference type="Proteomes" id="UP001148786"/>
    </source>
</evidence>
<dbReference type="OrthoDB" id="2344312at2759"/>
<sequence length="190" mass="21749">MEDPARDIYTVVYQLTATDSPDVQKAAVEKYMTPDVSFRHPLCEVKSSERSRDELLGIYVWYRVLSPKIDSQVDSVVYDKDKGLLYVEVVQWFKLVFLPVTPAPARLIIRLSLRQQDGLFYIAEQEDFYHTDDFTALLVPPIAPFVKSFLVGSTKASNFFARTANFFGYWRPTVAEAPTPSEAELYSKDD</sequence>
<evidence type="ECO:0000313" key="2">
    <source>
        <dbReference type="EMBL" id="KAJ3505528.1"/>
    </source>
</evidence>
<gene>
    <name evidence="2" type="ORF">NLJ89_g7366</name>
</gene>
<dbReference type="InterPro" id="IPR057514">
    <property type="entry name" value="NTF2_SigF"/>
</dbReference>
<dbReference type="PANTHER" id="PTHR35393">
    <property type="entry name" value="CHROMOSOME 1, WHOLE GENOME SHOTGUN SEQUENCE"/>
    <property type="match status" value="1"/>
</dbReference>
<proteinExistence type="predicted"/>
<dbReference type="Proteomes" id="UP001148786">
    <property type="component" value="Unassembled WGS sequence"/>
</dbReference>
<keyword evidence="3" id="KW-1185">Reference proteome</keyword>
<dbReference type="Pfam" id="PF24840">
    <property type="entry name" value="NTF2_SigF"/>
    <property type="match status" value="1"/>
</dbReference>